<reference evidence="2 3" key="1">
    <citation type="journal article" date="2012" name="J. Bacteriol.">
        <title>Genome Sequence of Extracellular-Protease-Producing Alishewanella jeotgali Isolated from Traditional Korean Fermented Seafood.</title>
        <authorList>
            <person name="Jung J."/>
            <person name="Chun J."/>
            <person name="Park W."/>
        </authorList>
    </citation>
    <scope>NUCLEOTIDE SEQUENCE [LARGE SCALE GENOMIC DNA]</scope>
    <source>
        <strain evidence="2 3">KCTC 22429</strain>
    </source>
</reference>
<protein>
    <recommendedName>
        <fullName evidence="4">Phosphoribosyl-AMP cyclohydrolase</fullName>
    </recommendedName>
</protein>
<dbReference type="InterPro" id="IPR032710">
    <property type="entry name" value="NTF2-like_dom_sf"/>
</dbReference>
<comment type="caution">
    <text evidence="2">The sequence shown here is derived from an EMBL/GenBank/DDBJ whole genome shotgun (WGS) entry which is preliminary data.</text>
</comment>
<dbReference type="eggNOG" id="COG4337">
    <property type="taxonomic scope" value="Bacteria"/>
</dbReference>
<dbReference type="STRING" id="1129374.AJE_07286"/>
<evidence type="ECO:0008006" key="4">
    <source>
        <dbReference type="Google" id="ProtNLM"/>
    </source>
</evidence>
<dbReference type="PIRSF" id="PIRSF028288">
    <property type="entry name" value="UCP028288"/>
    <property type="match status" value="1"/>
</dbReference>
<dbReference type="AlphaFoldDB" id="H3ZDN2"/>
<dbReference type="RefSeq" id="WP_008950320.1">
    <property type="nucleotide sequence ID" value="NZ_AHTH01000017.1"/>
</dbReference>
<dbReference type="EMBL" id="AHTH01000017">
    <property type="protein sequence ID" value="EHR41406.1"/>
    <property type="molecule type" value="Genomic_DNA"/>
</dbReference>
<gene>
    <name evidence="2" type="ORF">AJE_07286</name>
</gene>
<evidence type="ECO:0000313" key="2">
    <source>
        <dbReference type="EMBL" id="EHR41406.1"/>
    </source>
</evidence>
<proteinExistence type="predicted"/>
<sequence length="184" mass="19674">MKIAKLSFFTASFLLAAAVQAAPGYKNVITDAELQAAQQAWGEALISISQAYQQGGRDQATSRAREVLDAAYGYNLGPVLFKPTLASGEQTFRTSYDGALAYFVGGNSAFADDSGFALKGWQGYQFRNAAVHINGDLALTMGHVMLTNAAGEVTTVDKTWGFKKDDQGALRIVLHHSSLPFSAN</sequence>
<name>H3ZDN2_9ALTE</name>
<dbReference type="InterPro" id="IPR016878">
    <property type="entry name" value="MICAH-like"/>
</dbReference>
<feature type="chain" id="PRO_5003591726" description="Phosphoribosyl-AMP cyclohydrolase" evidence="1">
    <location>
        <begin position="22"/>
        <end position="184"/>
    </location>
</feature>
<feature type="signal peptide" evidence="1">
    <location>
        <begin position="1"/>
        <end position="21"/>
    </location>
</feature>
<evidence type="ECO:0000313" key="3">
    <source>
        <dbReference type="Proteomes" id="UP000012046"/>
    </source>
</evidence>
<dbReference type="Gene3D" id="3.10.450.50">
    <property type="match status" value="1"/>
</dbReference>
<keyword evidence="3" id="KW-1185">Reference proteome</keyword>
<dbReference type="SUPFAM" id="SSF54427">
    <property type="entry name" value="NTF2-like"/>
    <property type="match status" value="1"/>
</dbReference>
<accession>H3ZDN2</accession>
<organism evidence="2 3">
    <name type="scientific">Alishewanella jeotgali KCTC 22429</name>
    <dbReference type="NCBI Taxonomy" id="1129374"/>
    <lineage>
        <taxon>Bacteria</taxon>
        <taxon>Pseudomonadati</taxon>
        <taxon>Pseudomonadota</taxon>
        <taxon>Gammaproteobacteria</taxon>
        <taxon>Alteromonadales</taxon>
        <taxon>Alteromonadaceae</taxon>
        <taxon>Alishewanella</taxon>
    </lineage>
</organism>
<dbReference type="PATRIC" id="fig|1129374.4.peg.1456"/>
<evidence type="ECO:0000256" key="1">
    <source>
        <dbReference type="SAM" id="SignalP"/>
    </source>
</evidence>
<dbReference type="Proteomes" id="UP000012046">
    <property type="component" value="Unassembled WGS sequence"/>
</dbReference>
<keyword evidence="1" id="KW-0732">Signal</keyword>